<accession>A0A842I7D8</accession>
<keyword evidence="1" id="KW-0472">Membrane</keyword>
<feature type="transmembrane region" description="Helical" evidence="1">
    <location>
        <begin position="158"/>
        <end position="179"/>
    </location>
</feature>
<feature type="transmembrane region" description="Helical" evidence="1">
    <location>
        <begin position="93"/>
        <end position="113"/>
    </location>
</feature>
<keyword evidence="3" id="KW-1185">Reference proteome</keyword>
<gene>
    <name evidence="2" type="ORF">H7F16_08520</name>
</gene>
<feature type="transmembrane region" description="Helical" evidence="1">
    <location>
        <begin position="125"/>
        <end position="146"/>
    </location>
</feature>
<comment type="caution">
    <text evidence="2">The sequence shown here is derived from an EMBL/GenBank/DDBJ whole genome shotgun (WGS) entry which is preliminary data.</text>
</comment>
<evidence type="ECO:0000256" key="1">
    <source>
        <dbReference type="SAM" id="Phobius"/>
    </source>
</evidence>
<dbReference type="EMBL" id="JACLQD010000002">
    <property type="protein sequence ID" value="MBC2835549.1"/>
    <property type="molecule type" value="Genomic_DNA"/>
</dbReference>
<protein>
    <submittedName>
        <fullName evidence="2">Uncharacterized protein</fullName>
    </submittedName>
</protein>
<name>A0A842I7D8_9RHOB</name>
<dbReference type="Proteomes" id="UP000555411">
    <property type="component" value="Unassembled WGS sequence"/>
</dbReference>
<sequence length="185" mass="20082">MHRLASRYLIPAALVMLAYGLAMVATFALLMPLQLKVLPEYANHASLLFLPHGVRVLTAWLYRWRSVILLLPASLAGHVYLDGFDFALSELLASLAGVVCAVMVFEALLRLGVDLYPAKGKRVHWLELALVGGLASIINGIGTALFYGNDLTTASARFLGDVTGVVASLFLLVVFVRFAERLARA</sequence>
<keyword evidence="1" id="KW-0812">Transmembrane</keyword>
<keyword evidence="1" id="KW-1133">Transmembrane helix</keyword>
<proteinExistence type="predicted"/>
<evidence type="ECO:0000313" key="3">
    <source>
        <dbReference type="Proteomes" id="UP000555411"/>
    </source>
</evidence>
<evidence type="ECO:0000313" key="2">
    <source>
        <dbReference type="EMBL" id="MBC2835549.1"/>
    </source>
</evidence>
<dbReference type="AlphaFoldDB" id="A0A842I7D8"/>
<reference evidence="2 3" key="1">
    <citation type="journal article" date="2017" name="Int. J. Syst. Evol. Microbiol.">
        <title>Gemmobacter straminiformis sp. nov., isolated from an artificial fountain.</title>
        <authorList>
            <person name="Kang J.Y."/>
            <person name="Kim M.J."/>
            <person name="Chun J."/>
            <person name="Son K.P."/>
            <person name="Jahng K.Y."/>
        </authorList>
    </citation>
    <scope>NUCLEOTIDE SEQUENCE [LARGE SCALE GENOMIC DNA]</scope>
    <source>
        <strain evidence="2 3">CAM-8</strain>
    </source>
</reference>
<feature type="transmembrane region" description="Helical" evidence="1">
    <location>
        <begin position="12"/>
        <end position="35"/>
    </location>
</feature>
<organism evidence="2 3">
    <name type="scientific">Paragemmobacter straminiformis</name>
    <dbReference type="NCBI Taxonomy" id="2045119"/>
    <lineage>
        <taxon>Bacteria</taxon>
        <taxon>Pseudomonadati</taxon>
        <taxon>Pseudomonadota</taxon>
        <taxon>Alphaproteobacteria</taxon>
        <taxon>Rhodobacterales</taxon>
        <taxon>Paracoccaceae</taxon>
        <taxon>Paragemmobacter</taxon>
    </lineage>
</organism>